<feature type="transmembrane region" description="Helical" evidence="2">
    <location>
        <begin position="12"/>
        <end position="30"/>
    </location>
</feature>
<accession>A0ABN1ENU8</accession>
<keyword evidence="2" id="KW-1133">Transmembrane helix</keyword>
<keyword evidence="2" id="KW-0812">Transmembrane</keyword>
<keyword evidence="4" id="KW-1185">Reference proteome</keyword>
<sequence length="184" mass="19227">MADFREILSGAAGPTGLAMVGTLMLVAVVVPSPTRLTLWRDRPIPIVNTPFPESPRNVSEADLAAVIERPLFNSDRKKDPPPEAQTALPGLDSYRLAGIIITRATTIAIIERSQSKTSSTVKVGDLLDGRAVGAITSEGVSLTYGGRSDVLAVPKISGASLAAPAPNADAQKQSTNIGGKRESK</sequence>
<feature type="region of interest" description="Disordered" evidence="1">
    <location>
        <begin position="162"/>
        <end position="184"/>
    </location>
</feature>
<gene>
    <name evidence="3" type="ORF">GCM10008942_19300</name>
</gene>
<evidence type="ECO:0000313" key="4">
    <source>
        <dbReference type="Proteomes" id="UP001499951"/>
    </source>
</evidence>
<dbReference type="Proteomes" id="UP001499951">
    <property type="component" value="Unassembled WGS sequence"/>
</dbReference>
<evidence type="ECO:0000256" key="2">
    <source>
        <dbReference type="SAM" id="Phobius"/>
    </source>
</evidence>
<reference evidence="3 4" key="1">
    <citation type="journal article" date="2019" name="Int. J. Syst. Evol. Microbiol.">
        <title>The Global Catalogue of Microorganisms (GCM) 10K type strain sequencing project: providing services to taxonomists for standard genome sequencing and annotation.</title>
        <authorList>
            <consortium name="The Broad Institute Genomics Platform"/>
            <consortium name="The Broad Institute Genome Sequencing Center for Infectious Disease"/>
            <person name="Wu L."/>
            <person name="Ma J."/>
        </authorList>
    </citation>
    <scope>NUCLEOTIDE SEQUENCE [LARGE SCALE GENOMIC DNA]</scope>
    <source>
        <strain evidence="3 4">JCM 15089</strain>
    </source>
</reference>
<dbReference type="RefSeq" id="WP_166933952.1">
    <property type="nucleotide sequence ID" value="NZ_BAAADD010000005.1"/>
</dbReference>
<keyword evidence="2" id="KW-0472">Membrane</keyword>
<evidence type="ECO:0000256" key="1">
    <source>
        <dbReference type="SAM" id="MobiDB-lite"/>
    </source>
</evidence>
<dbReference type="EMBL" id="BAAADD010000005">
    <property type="protein sequence ID" value="GAA0570709.1"/>
    <property type="molecule type" value="Genomic_DNA"/>
</dbReference>
<name>A0ABN1ENU8_9PROT</name>
<proteinExistence type="predicted"/>
<organism evidence="3 4">
    <name type="scientific">Rhizomicrobium electricum</name>
    <dbReference type="NCBI Taxonomy" id="480070"/>
    <lineage>
        <taxon>Bacteria</taxon>
        <taxon>Pseudomonadati</taxon>
        <taxon>Pseudomonadota</taxon>
        <taxon>Alphaproteobacteria</taxon>
        <taxon>Micropepsales</taxon>
        <taxon>Micropepsaceae</taxon>
        <taxon>Rhizomicrobium</taxon>
    </lineage>
</organism>
<comment type="caution">
    <text evidence="3">The sequence shown here is derived from an EMBL/GenBank/DDBJ whole genome shotgun (WGS) entry which is preliminary data.</text>
</comment>
<evidence type="ECO:0008006" key="5">
    <source>
        <dbReference type="Google" id="ProtNLM"/>
    </source>
</evidence>
<evidence type="ECO:0000313" key="3">
    <source>
        <dbReference type="EMBL" id="GAA0570709.1"/>
    </source>
</evidence>
<protein>
    <recommendedName>
        <fullName evidence="5">Type II secretion system protein GspC N-terminal domain-containing protein</fullName>
    </recommendedName>
</protein>